<accession>X1QRG9</accession>
<dbReference type="AlphaFoldDB" id="X1QRG9"/>
<evidence type="ECO:0008006" key="2">
    <source>
        <dbReference type="Google" id="ProtNLM"/>
    </source>
</evidence>
<dbReference type="EMBL" id="BARV01039481">
    <property type="protein sequence ID" value="GAI57396.1"/>
    <property type="molecule type" value="Genomic_DNA"/>
</dbReference>
<gene>
    <name evidence="1" type="ORF">S06H3_60507</name>
</gene>
<protein>
    <recommendedName>
        <fullName evidence="2">Right handed beta helix domain-containing protein</fullName>
    </recommendedName>
</protein>
<name>X1QRG9_9ZZZZ</name>
<proteinExistence type="predicted"/>
<reference evidence="1" key="1">
    <citation type="journal article" date="2014" name="Front. Microbiol.">
        <title>High frequency of phylogenetically diverse reductive dehalogenase-homologous genes in deep subseafloor sedimentary metagenomes.</title>
        <authorList>
            <person name="Kawai M."/>
            <person name="Futagami T."/>
            <person name="Toyoda A."/>
            <person name="Takaki Y."/>
            <person name="Nishi S."/>
            <person name="Hori S."/>
            <person name="Arai W."/>
            <person name="Tsubouchi T."/>
            <person name="Morono Y."/>
            <person name="Uchiyama I."/>
            <person name="Ito T."/>
            <person name="Fujiyama A."/>
            <person name="Inagaki F."/>
            <person name="Takami H."/>
        </authorList>
    </citation>
    <scope>NUCLEOTIDE SEQUENCE</scope>
    <source>
        <strain evidence="1">Expedition CK06-06</strain>
    </source>
</reference>
<feature type="non-terminal residue" evidence="1">
    <location>
        <position position="1"/>
    </location>
</feature>
<evidence type="ECO:0000313" key="1">
    <source>
        <dbReference type="EMBL" id="GAI57396.1"/>
    </source>
</evidence>
<comment type="caution">
    <text evidence="1">The sequence shown here is derived from an EMBL/GenBank/DDBJ whole genome shotgun (WGS) entry which is preliminary data.</text>
</comment>
<organism evidence="1">
    <name type="scientific">marine sediment metagenome</name>
    <dbReference type="NCBI Taxonomy" id="412755"/>
    <lineage>
        <taxon>unclassified sequences</taxon>
        <taxon>metagenomes</taxon>
        <taxon>ecological metagenomes</taxon>
    </lineage>
</organism>
<sequence>DYGGAEIFLDYADNNIISSNFMYDTSGTCIRVNSSFCDNNYITGNEITGGCTEITDSGTGTTIQQRDWFEVEASSTIAALTVQQDGSGNIVEFKDGSDIVFKIADGGTVTVAGNFLPATTTQYDLGSSTYKWANLYSATATLDVFKMATGATSSYVLTSDASGVGTWQVAAGGTDTNYYGPTIIVA</sequence>
<feature type="non-terminal residue" evidence="1">
    <location>
        <position position="186"/>
    </location>
</feature>